<dbReference type="PROSITE" id="PS50878">
    <property type="entry name" value="RT_POL"/>
    <property type="match status" value="1"/>
</dbReference>
<organism evidence="1 2">
    <name type="scientific">Paramuricea clavata</name>
    <name type="common">Red gorgonian</name>
    <name type="synonym">Violescent sea-whip</name>
    <dbReference type="NCBI Taxonomy" id="317549"/>
    <lineage>
        <taxon>Eukaryota</taxon>
        <taxon>Metazoa</taxon>
        <taxon>Cnidaria</taxon>
        <taxon>Anthozoa</taxon>
        <taxon>Octocorallia</taxon>
        <taxon>Malacalcyonacea</taxon>
        <taxon>Plexauridae</taxon>
        <taxon>Paramuricea</taxon>
    </lineage>
</organism>
<reference evidence="1" key="1">
    <citation type="submission" date="2020-04" db="EMBL/GenBank/DDBJ databases">
        <authorList>
            <person name="Alioto T."/>
            <person name="Alioto T."/>
            <person name="Gomez Garrido J."/>
        </authorList>
    </citation>
    <scope>NUCLEOTIDE SEQUENCE</scope>
    <source>
        <strain evidence="1">A484AB</strain>
    </source>
</reference>
<comment type="caution">
    <text evidence="1">The sequence shown here is derived from an EMBL/GenBank/DDBJ whole genome shotgun (WGS) entry which is preliminary data.</text>
</comment>
<gene>
    <name evidence="1" type="ORF">PACLA_8A004448</name>
</gene>
<sequence length="94" mass="10198">MRSQQVKLLQRLSSSAACPAGVPQGSVISPILFNVCIDDLEDEISANLAVDTSKYADDCTIDQAIGAGEISHVRQTLDYIQNWSVSNEMTINVK</sequence>
<dbReference type="EMBL" id="CACRXK020007466">
    <property type="protein sequence ID" value="CAB4012320.1"/>
    <property type="molecule type" value="Genomic_DNA"/>
</dbReference>
<accession>A0A7D9IMP6</accession>
<dbReference type="InterPro" id="IPR000477">
    <property type="entry name" value="RT_dom"/>
</dbReference>
<dbReference type="Proteomes" id="UP001152795">
    <property type="component" value="Unassembled WGS sequence"/>
</dbReference>
<dbReference type="Pfam" id="PF00078">
    <property type="entry name" value="RVT_1"/>
    <property type="match status" value="1"/>
</dbReference>
<keyword evidence="2" id="KW-1185">Reference proteome</keyword>
<dbReference type="AlphaFoldDB" id="A0A7D9IMP6"/>
<evidence type="ECO:0000313" key="2">
    <source>
        <dbReference type="Proteomes" id="UP001152795"/>
    </source>
</evidence>
<protein>
    <submittedName>
        <fullName evidence="1">Uncharacterized protein</fullName>
    </submittedName>
</protein>
<dbReference type="OrthoDB" id="5953030at2759"/>
<evidence type="ECO:0000313" key="1">
    <source>
        <dbReference type="EMBL" id="CAB4012320.1"/>
    </source>
</evidence>
<name>A0A7D9IMP6_PARCT</name>
<dbReference type="PANTHER" id="PTHR33332">
    <property type="entry name" value="REVERSE TRANSCRIPTASE DOMAIN-CONTAINING PROTEIN"/>
    <property type="match status" value="1"/>
</dbReference>
<proteinExistence type="predicted"/>